<reference evidence="1 2" key="1">
    <citation type="submission" date="2015-03" db="EMBL/GenBank/DDBJ databases">
        <authorList>
            <person name="Morales-Cruz A."/>
            <person name="Amrine K.C."/>
            <person name="Cantu D."/>
        </authorList>
    </citation>
    <scope>NUCLEOTIDE SEQUENCE [LARGE SCALE GENOMIC DNA]</scope>
    <source>
        <strain evidence="1">DS831</strain>
    </source>
</reference>
<proteinExistence type="predicted"/>
<dbReference type="PANTHER" id="PTHR12128">
    <property type="entry name" value="DIHYDRODIPICOLINATE SYNTHASE"/>
    <property type="match status" value="1"/>
</dbReference>
<protein>
    <submittedName>
        <fullName evidence="1">Putative dihydrodipicolinate synthetase family protein</fullName>
    </submittedName>
</protein>
<dbReference type="PANTHER" id="PTHR12128:SF47">
    <property type="entry name" value="DIHYDRODIPICOLINATE SYNTHASE-RELATED"/>
    <property type="match status" value="1"/>
</dbReference>
<evidence type="ECO:0000313" key="1">
    <source>
        <dbReference type="EMBL" id="KKY17637.1"/>
    </source>
</evidence>
<dbReference type="AlphaFoldDB" id="A0A0G2E3I6"/>
<comment type="caution">
    <text evidence="1">The sequence shown here is derived from an EMBL/GenBank/DDBJ whole genome shotgun (WGS) entry which is preliminary data.</text>
</comment>
<dbReference type="Gene3D" id="3.20.20.70">
    <property type="entry name" value="Aldolase class I"/>
    <property type="match status" value="1"/>
</dbReference>
<dbReference type="InterPro" id="IPR013785">
    <property type="entry name" value="Aldolase_TIM"/>
</dbReference>
<dbReference type="Pfam" id="PF00701">
    <property type="entry name" value="DHDPS"/>
    <property type="match status" value="1"/>
</dbReference>
<reference evidence="1 2" key="2">
    <citation type="submission" date="2015-05" db="EMBL/GenBank/DDBJ databases">
        <title>Distinctive expansion of gene families associated with plant cell wall degradation and secondary metabolism in the genomes of grapevine trunk pathogens.</title>
        <authorList>
            <person name="Lawrence D.P."/>
            <person name="Travadon R."/>
            <person name="Rolshausen P.E."/>
            <person name="Baumgartner K."/>
        </authorList>
    </citation>
    <scope>NUCLEOTIDE SEQUENCE [LARGE SCALE GENOMIC DNA]</scope>
    <source>
        <strain evidence="1">DS831</strain>
    </source>
</reference>
<sequence>MGSVSPQPHVPAAGVWVPAVTFFDHATDTVDLAAQSRYFSYLASTGLTGIVELGTNSEAFLLTREERSAVIRAARQAVGPDYPLMAGVGAHSTKQTLELAQDAKDAGANYLLVLPPAYFGKATSMGVVKAFFAELAAKAPLPVVVYNFPGVCNGVDIDSETITAIVRQSARANNGKSNVVGVKLTCGSVAKITRLAATFAPDEFATFGGQIDFLTGGLAAGSAGAIGAFANVFPRTAIRIYDLWRAGRTDEATRLQRAAALAESPCKGGIAPTKYAVACYSAPLAGIEGAVDKLRPRAPYSDEPVSEAARKAVKQTMAEVGKIEQASMSGNKSLL</sequence>
<dbReference type="SMART" id="SM01130">
    <property type="entry name" value="DHDPS"/>
    <property type="match status" value="1"/>
</dbReference>
<gene>
    <name evidence="1" type="ORF">UCDDS831_g06345</name>
</gene>
<accession>A0A0G2E3I6</accession>
<dbReference type="Proteomes" id="UP000034182">
    <property type="component" value="Unassembled WGS sequence"/>
</dbReference>
<dbReference type="EMBL" id="LAQI01000147">
    <property type="protein sequence ID" value="KKY17637.1"/>
    <property type="molecule type" value="Genomic_DNA"/>
</dbReference>
<dbReference type="SUPFAM" id="SSF51569">
    <property type="entry name" value="Aldolase"/>
    <property type="match status" value="1"/>
</dbReference>
<organism evidence="1 2">
    <name type="scientific">Diplodia seriata</name>
    <dbReference type="NCBI Taxonomy" id="420778"/>
    <lineage>
        <taxon>Eukaryota</taxon>
        <taxon>Fungi</taxon>
        <taxon>Dikarya</taxon>
        <taxon>Ascomycota</taxon>
        <taxon>Pezizomycotina</taxon>
        <taxon>Dothideomycetes</taxon>
        <taxon>Dothideomycetes incertae sedis</taxon>
        <taxon>Botryosphaeriales</taxon>
        <taxon>Botryosphaeriaceae</taxon>
        <taxon>Diplodia</taxon>
    </lineage>
</organism>
<dbReference type="GO" id="GO:0008840">
    <property type="term" value="F:4-hydroxy-tetrahydrodipicolinate synthase activity"/>
    <property type="evidence" value="ECO:0007669"/>
    <property type="project" value="TreeGrafter"/>
</dbReference>
<dbReference type="CDD" id="cd00408">
    <property type="entry name" value="DHDPS-like"/>
    <property type="match status" value="1"/>
</dbReference>
<evidence type="ECO:0000313" key="2">
    <source>
        <dbReference type="Proteomes" id="UP000034182"/>
    </source>
</evidence>
<name>A0A0G2E3I6_9PEZI</name>
<dbReference type="InterPro" id="IPR002220">
    <property type="entry name" value="DapA-like"/>
</dbReference>
<dbReference type="PRINTS" id="PR00146">
    <property type="entry name" value="DHPICSNTHASE"/>
</dbReference>